<dbReference type="SUPFAM" id="SSF53335">
    <property type="entry name" value="S-adenosyl-L-methionine-dependent methyltransferases"/>
    <property type="match status" value="1"/>
</dbReference>
<dbReference type="Proteomes" id="UP000190027">
    <property type="component" value="Unassembled WGS sequence"/>
</dbReference>
<sequence length="409" mass="46555">MPTEPHLFHAYTEEILAFEWKDTPSRDAVPKECPETELAEHAERLVRLLEKSRKDRLVLLGIGSGRLLSLLREQLPAATRLTVCESNPARARAVREAFPELRGTPDGSLQWLVDTSPWALVYLLAQDNALPDQAMIQLNPELAAKEKSDYQSLQRTLTLARPHAAINGTPFGHFAVQAPSLSVGCVLHPDEPDLDNFFAQFPDWVEELIVLWDAEEVPPREISAACPVHQFARPLNNDFAAQRNHMLEQCSAEWVLYLDGDERLSDDHWTLMPGLFPVRGVQAYFFPRLTFLPDEDHCRVGYGLWPDLQLRLFRNHADLRFEQPVHERLTGVSGRTGLILDAPILHYAHTRKRPEALAQKLQKFDKASGGSLHHRLSPEYPHLPLRRFLRANPLCNELRLLLLPQAPVR</sequence>
<evidence type="ECO:0008006" key="3">
    <source>
        <dbReference type="Google" id="ProtNLM"/>
    </source>
</evidence>
<organism evidence="1 2">
    <name type="scientific">Paucidesulfovibrio gracilis DSM 16080</name>
    <dbReference type="NCBI Taxonomy" id="1121449"/>
    <lineage>
        <taxon>Bacteria</taxon>
        <taxon>Pseudomonadati</taxon>
        <taxon>Thermodesulfobacteriota</taxon>
        <taxon>Desulfovibrionia</taxon>
        <taxon>Desulfovibrionales</taxon>
        <taxon>Desulfovibrionaceae</taxon>
        <taxon>Paucidesulfovibrio</taxon>
    </lineage>
</organism>
<accession>A0A1T4WC46</accession>
<evidence type="ECO:0000313" key="1">
    <source>
        <dbReference type="EMBL" id="SKA74874.1"/>
    </source>
</evidence>
<dbReference type="OrthoDB" id="9815923at2"/>
<dbReference type="AlphaFoldDB" id="A0A1T4WC46"/>
<dbReference type="SUPFAM" id="SSF53448">
    <property type="entry name" value="Nucleotide-diphospho-sugar transferases"/>
    <property type="match status" value="1"/>
</dbReference>
<name>A0A1T4WC46_9BACT</name>
<gene>
    <name evidence="1" type="ORF">SAMN02745704_00790</name>
</gene>
<dbReference type="STRING" id="1121449.SAMN02745704_00790"/>
<dbReference type="InterPro" id="IPR029063">
    <property type="entry name" value="SAM-dependent_MTases_sf"/>
</dbReference>
<evidence type="ECO:0000313" key="2">
    <source>
        <dbReference type="Proteomes" id="UP000190027"/>
    </source>
</evidence>
<reference evidence="1 2" key="1">
    <citation type="submission" date="2017-02" db="EMBL/GenBank/DDBJ databases">
        <authorList>
            <person name="Peterson S.W."/>
        </authorList>
    </citation>
    <scope>NUCLEOTIDE SEQUENCE [LARGE SCALE GENOMIC DNA]</scope>
    <source>
        <strain evidence="1 2">DSM 16080</strain>
    </source>
</reference>
<protein>
    <recommendedName>
        <fullName evidence="3">Glycosyl transferase family 2</fullName>
    </recommendedName>
</protein>
<dbReference type="InterPro" id="IPR029044">
    <property type="entry name" value="Nucleotide-diphossugar_trans"/>
</dbReference>
<dbReference type="EMBL" id="FUYC01000002">
    <property type="protein sequence ID" value="SKA74874.1"/>
    <property type="molecule type" value="Genomic_DNA"/>
</dbReference>
<proteinExistence type="predicted"/>
<keyword evidence="2" id="KW-1185">Reference proteome</keyword>
<dbReference type="RefSeq" id="WP_078716345.1">
    <property type="nucleotide sequence ID" value="NZ_FUYC01000002.1"/>
</dbReference>